<protein>
    <recommendedName>
        <fullName evidence="9">Cytochrome P450</fullName>
    </recommendedName>
</protein>
<dbReference type="GO" id="GO:0004497">
    <property type="term" value="F:monooxygenase activity"/>
    <property type="evidence" value="ECO:0007669"/>
    <property type="project" value="UniProtKB-KW"/>
</dbReference>
<dbReference type="EMBL" id="JAPEUX010000007">
    <property type="protein sequence ID" value="KAJ4348841.1"/>
    <property type="molecule type" value="Genomic_DNA"/>
</dbReference>
<keyword evidence="6" id="KW-1133">Transmembrane helix</keyword>
<dbReference type="AlphaFoldDB" id="A0A9W8XET0"/>
<proteinExistence type="inferred from homology"/>
<evidence type="ECO:0000256" key="1">
    <source>
        <dbReference type="ARBA" id="ARBA00010617"/>
    </source>
</evidence>
<comment type="similarity">
    <text evidence="1">Belongs to the cytochrome P450 family.</text>
</comment>
<evidence type="ECO:0000256" key="6">
    <source>
        <dbReference type="SAM" id="Phobius"/>
    </source>
</evidence>
<dbReference type="RefSeq" id="XP_056068229.1">
    <property type="nucleotide sequence ID" value="XM_056218964.1"/>
</dbReference>
<organism evidence="7 8">
    <name type="scientific">Didymosphaeria variabile</name>
    <dbReference type="NCBI Taxonomy" id="1932322"/>
    <lineage>
        <taxon>Eukaryota</taxon>
        <taxon>Fungi</taxon>
        <taxon>Dikarya</taxon>
        <taxon>Ascomycota</taxon>
        <taxon>Pezizomycotina</taxon>
        <taxon>Dothideomycetes</taxon>
        <taxon>Pleosporomycetidae</taxon>
        <taxon>Pleosporales</taxon>
        <taxon>Massarineae</taxon>
        <taxon>Didymosphaeriaceae</taxon>
        <taxon>Didymosphaeria</taxon>
    </lineage>
</organism>
<evidence type="ECO:0000313" key="7">
    <source>
        <dbReference type="EMBL" id="KAJ4348841.1"/>
    </source>
</evidence>
<accession>A0A9W8XET0</accession>
<dbReference type="InterPro" id="IPR036396">
    <property type="entry name" value="Cyt_P450_sf"/>
</dbReference>
<evidence type="ECO:0000256" key="3">
    <source>
        <dbReference type="ARBA" id="ARBA00023002"/>
    </source>
</evidence>
<name>A0A9W8XET0_9PLEO</name>
<comment type="caution">
    <text evidence="7">The sequence shown here is derived from an EMBL/GenBank/DDBJ whole genome shotgun (WGS) entry which is preliminary data.</text>
</comment>
<evidence type="ECO:0008006" key="9">
    <source>
        <dbReference type="Google" id="ProtNLM"/>
    </source>
</evidence>
<keyword evidence="8" id="KW-1185">Reference proteome</keyword>
<keyword evidence="2" id="KW-0479">Metal-binding</keyword>
<keyword evidence="6" id="KW-0812">Transmembrane</keyword>
<sequence length="259" mass="30100">MVLYNINSNMAASCSRTTWALSSFPRANNMYTYILALTTFFAFLYRFRNVGSRPKDLPPGPPTIPFFGNLHQMPSSKAWHQFKKWAEEYGPIYSLMLGPNNVMIVCSSDEAVKELLDRRSGVYSSRPPLYIGNLISGWMRMLLMVTCTVIRKRKAADREQEYGKTWRFVRSLVHEHLNIKASISYVPYQDLENRQMLLGFLESPERWVDHMRRYTNALTTQMVFGFRTVDINDGDMHRLFEVRFFEVTGSGSSAVQEWD</sequence>
<evidence type="ECO:0000256" key="4">
    <source>
        <dbReference type="ARBA" id="ARBA00023004"/>
    </source>
</evidence>
<keyword evidence="6" id="KW-0472">Membrane</keyword>
<feature type="transmembrane region" description="Helical" evidence="6">
    <location>
        <begin position="30"/>
        <end position="47"/>
    </location>
</feature>
<dbReference type="PANTHER" id="PTHR46300">
    <property type="entry name" value="P450, PUTATIVE (EUROFUNG)-RELATED-RELATED"/>
    <property type="match status" value="1"/>
</dbReference>
<dbReference type="GO" id="GO:0016705">
    <property type="term" value="F:oxidoreductase activity, acting on paired donors, with incorporation or reduction of molecular oxygen"/>
    <property type="evidence" value="ECO:0007669"/>
    <property type="project" value="InterPro"/>
</dbReference>
<reference evidence="7" key="1">
    <citation type="submission" date="2022-10" db="EMBL/GenBank/DDBJ databases">
        <title>Tapping the CABI collections for fungal endophytes: first genome assemblies for Collariella, Neodidymelliopsis, Ascochyta clinopodiicola, Didymella pomorum, Didymosphaeria variabile, Neocosmospora piperis and Neocucurbitaria cava.</title>
        <authorList>
            <person name="Hill R."/>
        </authorList>
    </citation>
    <scope>NUCLEOTIDE SEQUENCE</scope>
    <source>
        <strain evidence="7">IMI 356815</strain>
    </source>
</reference>
<evidence type="ECO:0000256" key="5">
    <source>
        <dbReference type="ARBA" id="ARBA00023033"/>
    </source>
</evidence>
<keyword evidence="3" id="KW-0560">Oxidoreductase</keyword>
<dbReference type="Pfam" id="PF00067">
    <property type="entry name" value="p450"/>
    <property type="match status" value="1"/>
</dbReference>
<dbReference type="PANTHER" id="PTHR46300:SF2">
    <property type="entry name" value="CYTOCHROME P450 MONOOXYGENASE ALNH-RELATED"/>
    <property type="match status" value="1"/>
</dbReference>
<dbReference type="Gene3D" id="1.10.630.10">
    <property type="entry name" value="Cytochrome P450"/>
    <property type="match status" value="1"/>
</dbReference>
<dbReference type="OrthoDB" id="1055148at2759"/>
<gene>
    <name evidence="7" type="ORF">N0V89_010219</name>
</gene>
<keyword evidence="5" id="KW-0503">Monooxygenase</keyword>
<dbReference type="InterPro" id="IPR001128">
    <property type="entry name" value="Cyt_P450"/>
</dbReference>
<dbReference type="InterPro" id="IPR050364">
    <property type="entry name" value="Cytochrome_P450_fung"/>
</dbReference>
<keyword evidence="4" id="KW-0408">Iron</keyword>
<dbReference type="GO" id="GO:0020037">
    <property type="term" value="F:heme binding"/>
    <property type="evidence" value="ECO:0007669"/>
    <property type="project" value="InterPro"/>
</dbReference>
<dbReference type="Proteomes" id="UP001140513">
    <property type="component" value="Unassembled WGS sequence"/>
</dbReference>
<evidence type="ECO:0000256" key="2">
    <source>
        <dbReference type="ARBA" id="ARBA00022723"/>
    </source>
</evidence>
<dbReference type="GO" id="GO:0005506">
    <property type="term" value="F:iron ion binding"/>
    <property type="evidence" value="ECO:0007669"/>
    <property type="project" value="InterPro"/>
</dbReference>
<evidence type="ECO:0000313" key="8">
    <source>
        <dbReference type="Proteomes" id="UP001140513"/>
    </source>
</evidence>
<dbReference type="SUPFAM" id="SSF48264">
    <property type="entry name" value="Cytochrome P450"/>
    <property type="match status" value="1"/>
</dbReference>
<dbReference type="GeneID" id="80913749"/>